<evidence type="ECO:0000313" key="2">
    <source>
        <dbReference type="Proteomes" id="UP000542973"/>
    </source>
</evidence>
<accession>A0A6N1B9V7</accession>
<dbReference type="GO" id="GO:0016491">
    <property type="term" value="F:oxidoreductase activity"/>
    <property type="evidence" value="ECO:0007669"/>
    <property type="project" value="InterPro"/>
</dbReference>
<protein>
    <submittedName>
        <fullName evidence="1">Xanthine dehydrogenase family protein molybdopterin-binding subunit</fullName>
    </submittedName>
</protein>
<dbReference type="Proteomes" id="UP000542973">
    <property type="component" value="Unassembled WGS sequence"/>
</dbReference>
<dbReference type="AlphaFoldDB" id="A0A6N1B9V7"/>
<dbReference type="Gene3D" id="3.30.365.10">
    <property type="entry name" value="Aldehyde oxidase/xanthine dehydrogenase, molybdopterin binding domain"/>
    <property type="match status" value="4"/>
</dbReference>
<organism evidence="1 2">
    <name type="scientific">Cupriavidus gilardii</name>
    <dbReference type="NCBI Taxonomy" id="82541"/>
    <lineage>
        <taxon>Bacteria</taxon>
        <taxon>Pseudomonadati</taxon>
        <taxon>Pseudomonadota</taxon>
        <taxon>Betaproteobacteria</taxon>
        <taxon>Burkholderiales</taxon>
        <taxon>Burkholderiaceae</taxon>
        <taxon>Cupriavidus</taxon>
    </lineage>
</organism>
<dbReference type="Pfam" id="PF20256">
    <property type="entry name" value="MoCoBD_2"/>
    <property type="match status" value="2"/>
</dbReference>
<dbReference type="InterPro" id="IPR000674">
    <property type="entry name" value="Ald_Oxase/Xan_DH_a/b"/>
</dbReference>
<gene>
    <name evidence="1" type="ORF">HLB16_04480</name>
</gene>
<dbReference type="InterPro" id="IPR052516">
    <property type="entry name" value="N-heterocyclic_Hydroxylase"/>
</dbReference>
<dbReference type="SUPFAM" id="SSF56003">
    <property type="entry name" value="Molybdenum cofactor-binding domain"/>
    <property type="match status" value="2"/>
</dbReference>
<dbReference type="InterPro" id="IPR008274">
    <property type="entry name" value="AldOxase/xan_DH_MoCoBD1"/>
</dbReference>
<proteinExistence type="predicted"/>
<dbReference type="EMBL" id="JABEMD010000005">
    <property type="protein sequence ID" value="NNH10136.1"/>
    <property type="molecule type" value="Genomic_DNA"/>
</dbReference>
<dbReference type="PROSITE" id="PS51318">
    <property type="entry name" value="TAT"/>
    <property type="match status" value="1"/>
</dbReference>
<dbReference type="InterPro" id="IPR037165">
    <property type="entry name" value="AldOxase/xan_DH_Mopterin-bd_sf"/>
</dbReference>
<dbReference type="InterPro" id="IPR006311">
    <property type="entry name" value="TAT_signal"/>
</dbReference>
<evidence type="ECO:0000313" key="1">
    <source>
        <dbReference type="EMBL" id="NNH10136.1"/>
    </source>
</evidence>
<name>A0A6N1B9V7_9BURK</name>
<reference evidence="1 2" key="1">
    <citation type="submission" date="2020-05" db="EMBL/GenBank/DDBJ databases">
        <title>MicrobeNet Type strains.</title>
        <authorList>
            <person name="Nicholson A.C."/>
        </authorList>
    </citation>
    <scope>NUCLEOTIDE SEQUENCE [LARGE SCALE GENOMIC DNA]</scope>
    <source>
        <strain evidence="1 2">ATCC 700815</strain>
    </source>
</reference>
<dbReference type="InterPro" id="IPR012368">
    <property type="entry name" value="OxRdtase_Mopterin-bd_su_IorB"/>
</dbReference>
<dbReference type="InterPro" id="IPR046867">
    <property type="entry name" value="AldOxase/xan_DH_MoCoBD2"/>
</dbReference>
<dbReference type="Pfam" id="PF02738">
    <property type="entry name" value="MoCoBD_1"/>
    <property type="match status" value="1"/>
</dbReference>
<comment type="caution">
    <text evidence="1">The sequence shown here is derived from an EMBL/GenBank/DDBJ whole genome shotgun (WGS) entry which is preliminary data.</text>
</comment>
<dbReference type="PANTHER" id="PTHR47495">
    <property type="entry name" value="ALDEHYDE DEHYDROGENASE"/>
    <property type="match status" value="1"/>
</dbReference>
<dbReference type="RefSeq" id="WP_151022512.1">
    <property type="nucleotide sequence ID" value="NZ_BAAAEB010000022.1"/>
</dbReference>
<dbReference type="PIRSF" id="PIRSF036389">
    <property type="entry name" value="IOR_B"/>
    <property type="match status" value="1"/>
</dbReference>
<sequence length="722" mass="77093">MKAPLDVSRRRFLAAGAVLGGGLVIGFTVPSVRRLADGSVEGAVAAEPVPWAPNAFLRIGADDSVTVLLAHSEMGQGVWTSLALLIADELDADWMRIRVEHAPAAPAYGIAMLGGMQGTVGSRSVRSEFLRYRQAGAAARAMLLQAAAARWQVPVDALRTDSGAVLHDGRRLRYGELVHEAAALPVPAAEALRLKDARDWKWIGKGARRLDAADKITGRARFGIDVKLDGLLTAVVARAPVFGAKLASFDDSAARAVPGVRQVLAVPSGVAVLADHYWAAKRGRDALKVEWQGGDKALGSAALIADFARLAREPGPIALEAGDVDAGMAQAHRTVEAEYRLPYLAHTPMEPLNCTVRIAPDGCDVWVGTQMQTLAQRTVAQVAGLEPAQVRIHTTFLGGGFGRRAVQDFVAEATHVARAAGLPVKTIWSREDDVRGGYYRSGFVHRIRVGLDRDGRPLAWRHGIAGQSNHPEREGVHPTSVEGVVDSPYVLGTSAHRVVAHSPRTAVPVWYWRSVGHSHAAFAMESMVDELAHASGQDPVAYRLRLLHDAPRHRRVLELAAQRFGWGRRPQSGRGHGIAVHACFGSVTAQAVEVSVRDGAIRVHRVVCAIDCGVAVNPDNVRAQMESAIVYGLSAALHGRVTIVDGAVRESNFHDYPALRIAEMPVIEVHVVDSGESPGGAGEPGTPPIAPAVANAVFQLTGARLRELPLTLPARARTRPTA</sequence>
<dbReference type="Gene3D" id="3.90.1170.50">
    <property type="entry name" value="Aldehyde oxidase/xanthine dehydrogenase, a/b hammerhead"/>
    <property type="match status" value="1"/>
</dbReference>
<dbReference type="PANTHER" id="PTHR47495:SF2">
    <property type="entry name" value="ALDEHYDE DEHYDROGENASE"/>
    <property type="match status" value="1"/>
</dbReference>
<dbReference type="GeneID" id="70687984"/>
<dbReference type="SMART" id="SM01008">
    <property type="entry name" value="Ald_Xan_dh_C"/>
    <property type="match status" value="1"/>
</dbReference>